<dbReference type="PANTHER" id="PTHR13096:SF8">
    <property type="entry name" value="RIBOSOMAL OXYGENASE 1"/>
    <property type="match status" value="1"/>
</dbReference>
<dbReference type="OrthoDB" id="9764016at2"/>
<protein>
    <submittedName>
        <fullName evidence="5">Cupin superfamily protein</fullName>
    </submittedName>
</protein>
<dbReference type="PROSITE" id="PS51184">
    <property type="entry name" value="JMJC"/>
    <property type="match status" value="1"/>
</dbReference>
<evidence type="ECO:0000256" key="3">
    <source>
        <dbReference type="ARBA" id="ARBA00023004"/>
    </source>
</evidence>
<reference evidence="5 6" key="1">
    <citation type="submission" date="2016-10" db="EMBL/GenBank/DDBJ databases">
        <authorList>
            <person name="de Groot N.N."/>
        </authorList>
    </citation>
    <scope>NUCLEOTIDE SEQUENCE [LARGE SCALE GENOMIC DNA]</scope>
    <source>
        <strain evidence="5 6">DSM 44637</strain>
    </source>
</reference>
<evidence type="ECO:0000313" key="6">
    <source>
        <dbReference type="Proteomes" id="UP000199137"/>
    </source>
</evidence>
<accession>A0A1I5XCZ5</accession>
<dbReference type="EMBL" id="FOWC01000010">
    <property type="protein sequence ID" value="SFQ29517.1"/>
    <property type="molecule type" value="Genomic_DNA"/>
</dbReference>
<dbReference type="Pfam" id="PF08007">
    <property type="entry name" value="JmjC_2"/>
    <property type="match status" value="1"/>
</dbReference>
<gene>
    <name evidence="5" type="ORF">SAMN05421854_110149</name>
</gene>
<dbReference type="Gene3D" id="2.60.120.650">
    <property type="entry name" value="Cupin"/>
    <property type="match status" value="1"/>
</dbReference>
<evidence type="ECO:0000256" key="2">
    <source>
        <dbReference type="ARBA" id="ARBA00022723"/>
    </source>
</evidence>
<feature type="domain" description="JmjC" evidence="4">
    <location>
        <begin position="101"/>
        <end position="246"/>
    </location>
</feature>
<organism evidence="5 6">
    <name type="scientific">Amycolatopsis rubida</name>
    <dbReference type="NCBI Taxonomy" id="112413"/>
    <lineage>
        <taxon>Bacteria</taxon>
        <taxon>Bacillati</taxon>
        <taxon>Actinomycetota</taxon>
        <taxon>Actinomycetes</taxon>
        <taxon>Pseudonocardiales</taxon>
        <taxon>Pseudonocardiaceae</taxon>
        <taxon>Amycolatopsis</taxon>
    </lineage>
</organism>
<proteinExistence type="predicted"/>
<name>A0A1I5XCZ5_9PSEU</name>
<dbReference type="SUPFAM" id="SSF51197">
    <property type="entry name" value="Clavaminate synthase-like"/>
    <property type="match status" value="1"/>
</dbReference>
<evidence type="ECO:0000259" key="4">
    <source>
        <dbReference type="PROSITE" id="PS51184"/>
    </source>
</evidence>
<keyword evidence="3" id="KW-0408">Iron</keyword>
<dbReference type="STRING" id="112413.SAMN05421854_110149"/>
<evidence type="ECO:0000313" key="5">
    <source>
        <dbReference type="EMBL" id="SFQ29517.1"/>
    </source>
</evidence>
<sequence>MDHALVRSIEKALGWTGASGLGVEFARGSMADPELCSRLLTPQRLLDVVMRRSLSPPQFRCFEHGTELHPDAYITRQVTRRGQSLPVADMDRIGRFLRSGCTLVLDALDAFDPTMEVACRALQWWSREVTQVNTYLTTADAAGFSLHWDDHDVVIVQLAGEKYWEVRGTSRPVPMYLDVEPNTEPSEDIVWSGTMKAGDVMHIPRGYWHQATRADRGEEGYSLHVTFGFVKRTGVDWLTWVADRSRERELFRHDLDRWGGADALVGQQERLADEVQRLLDDYPVARYLVAREQERTPPRQVATAGVFGPPTAVLCVAGFPPHVVHLGDTVEVLAGGKKLTFAGKAEPALAMLLSGHPVDLATVSKETGVNAAVLAEALIKEGVCAELTEALSSGCTGLVPTGT</sequence>
<dbReference type="GO" id="GO:0046872">
    <property type="term" value="F:metal ion binding"/>
    <property type="evidence" value="ECO:0007669"/>
    <property type="project" value="UniProtKB-KW"/>
</dbReference>
<dbReference type="InterPro" id="IPR039994">
    <property type="entry name" value="NO66-like"/>
</dbReference>
<keyword evidence="2" id="KW-0479">Metal-binding</keyword>
<evidence type="ECO:0000256" key="1">
    <source>
        <dbReference type="ARBA" id="ARBA00001954"/>
    </source>
</evidence>
<dbReference type="InterPro" id="IPR003347">
    <property type="entry name" value="JmjC_dom"/>
</dbReference>
<dbReference type="AlphaFoldDB" id="A0A1I5XCZ5"/>
<dbReference type="PANTHER" id="PTHR13096">
    <property type="entry name" value="MINA53 MYC INDUCED NUCLEAR ANTIGEN"/>
    <property type="match status" value="1"/>
</dbReference>
<dbReference type="Proteomes" id="UP000199137">
    <property type="component" value="Unassembled WGS sequence"/>
</dbReference>
<dbReference type="RefSeq" id="WP_093575693.1">
    <property type="nucleotide sequence ID" value="NZ_FOWC01000010.1"/>
</dbReference>
<comment type="cofactor">
    <cofactor evidence="1">
        <name>Fe(2+)</name>
        <dbReference type="ChEBI" id="CHEBI:29033"/>
    </cofactor>
</comment>